<dbReference type="SMART" id="SM00267">
    <property type="entry name" value="GGDEF"/>
    <property type="match status" value="1"/>
</dbReference>
<dbReference type="InterPro" id="IPR000014">
    <property type="entry name" value="PAS"/>
</dbReference>
<keyword evidence="2" id="KW-0472">Membrane</keyword>
<feature type="domain" description="GGDEF" evidence="3">
    <location>
        <begin position="378"/>
        <end position="510"/>
    </location>
</feature>
<dbReference type="PANTHER" id="PTHR45138:SF9">
    <property type="entry name" value="DIGUANYLATE CYCLASE DGCM-RELATED"/>
    <property type="match status" value="1"/>
</dbReference>
<dbReference type="InterPro" id="IPR031621">
    <property type="entry name" value="HisKA_7TM"/>
</dbReference>
<feature type="transmembrane region" description="Helical" evidence="2">
    <location>
        <begin position="6"/>
        <end position="23"/>
    </location>
</feature>
<sequence>MTALPVLAVIFAAAVVISVSVGVRSWRRRAEAAGFGAITVLAAGAGWWSALSLTGLFAREPDTVLWVLSLAYPGIFALVAGWWATSRALTDRSWRLRRGSAALLAVEPVLTTVALASNPWHHLFIDHLSPTGVDGVLNAVFGPLFWVHAGYSYLMVVLSGITIFRMYARNPRRYRGYLPAVLASLPSFAMNVAGSLSGGRLVDLTPIGFALGAPVMYWVVRHGSAPASAPVTYRELIRTMSDLVVVVDGRSRVVDHNPAAGRLLALLERDAAEIFGELPAEDAEFSVTDIAGTGIDLSVRVSVLDTSATRLLVARDVTEQNRQRLALEEANDQLRTQLEIIEILRGDLAEQAVRDELTGLHNRRHLMAELTARVETGRPLCVALIDIDHFKQVNDRYGHPGGDEVLRRVAGVLATAGLDGDVVARYGGEEFALVLDGANVPEATARIEALRRRVQQTPVRFGGTDIAVTFSAGVAEAAGTGDVGALISAADVALYASKADGRNRVTVGRSPAEIGT</sequence>
<keyword evidence="4" id="KW-0808">Transferase</keyword>
<keyword evidence="1" id="KW-0175">Coiled coil</keyword>
<proteinExistence type="predicted"/>
<dbReference type="SUPFAM" id="SSF55073">
    <property type="entry name" value="Nucleotide cyclase"/>
    <property type="match status" value="1"/>
</dbReference>
<feature type="transmembrane region" description="Helical" evidence="2">
    <location>
        <begin position="136"/>
        <end position="164"/>
    </location>
</feature>
<keyword evidence="4" id="KW-0548">Nucleotidyltransferase</keyword>
<dbReference type="Pfam" id="PF00990">
    <property type="entry name" value="GGDEF"/>
    <property type="match status" value="1"/>
</dbReference>
<dbReference type="EMBL" id="JBHSBL010000024">
    <property type="protein sequence ID" value="MFC4070342.1"/>
    <property type="molecule type" value="Genomic_DNA"/>
</dbReference>
<dbReference type="InterPro" id="IPR043128">
    <property type="entry name" value="Rev_trsase/Diguanyl_cyclase"/>
</dbReference>
<keyword evidence="2" id="KW-1133">Transmembrane helix</keyword>
<dbReference type="PROSITE" id="PS50887">
    <property type="entry name" value="GGDEF"/>
    <property type="match status" value="1"/>
</dbReference>
<protein>
    <submittedName>
        <fullName evidence="4">Diguanylate cyclase</fullName>
        <ecNumber evidence="4">2.7.7.65</ecNumber>
    </submittedName>
</protein>
<dbReference type="RefSeq" id="WP_378071224.1">
    <property type="nucleotide sequence ID" value="NZ_JBHSBL010000024.1"/>
</dbReference>
<dbReference type="GO" id="GO:0052621">
    <property type="term" value="F:diguanylate cyclase activity"/>
    <property type="evidence" value="ECO:0007669"/>
    <property type="project" value="UniProtKB-EC"/>
</dbReference>
<feature type="transmembrane region" description="Helical" evidence="2">
    <location>
        <begin position="176"/>
        <end position="195"/>
    </location>
</feature>
<feature type="transmembrane region" description="Helical" evidence="2">
    <location>
        <begin position="35"/>
        <end position="58"/>
    </location>
</feature>
<dbReference type="InterPro" id="IPR000160">
    <property type="entry name" value="GGDEF_dom"/>
</dbReference>
<feature type="transmembrane region" description="Helical" evidence="2">
    <location>
        <begin position="64"/>
        <end position="84"/>
    </location>
</feature>
<feature type="coiled-coil region" evidence="1">
    <location>
        <begin position="317"/>
        <end position="347"/>
    </location>
</feature>
<keyword evidence="2" id="KW-0812">Transmembrane</keyword>
<dbReference type="CDD" id="cd01949">
    <property type="entry name" value="GGDEF"/>
    <property type="match status" value="1"/>
</dbReference>
<reference evidence="5" key="1">
    <citation type="journal article" date="2019" name="Int. J. Syst. Evol. Microbiol.">
        <title>The Global Catalogue of Microorganisms (GCM) 10K type strain sequencing project: providing services to taxonomists for standard genome sequencing and annotation.</title>
        <authorList>
            <consortium name="The Broad Institute Genomics Platform"/>
            <consortium name="The Broad Institute Genome Sequencing Center for Infectious Disease"/>
            <person name="Wu L."/>
            <person name="Ma J."/>
        </authorList>
    </citation>
    <scope>NUCLEOTIDE SEQUENCE [LARGE SCALE GENOMIC DNA]</scope>
    <source>
        <strain evidence="5">TBRC 5832</strain>
    </source>
</reference>
<evidence type="ECO:0000256" key="2">
    <source>
        <dbReference type="SAM" id="Phobius"/>
    </source>
</evidence>
<dbReference type="Gene3D" id="3.30.70.270">
    <property type="match status" value="1"/>
</dbReference>
<dbReference type="InterPro" id="IPR029787">
    <property type="entry name" value="Nucleotide_cyclase"/>
</dbReference>
<evidence type="ECO:0000259" key="3">
    <source>
        <dbReference type="PROSITE" id="PS50887"/>
    </source>
</evidence>
<dbReference type="Proteomes" id="UP001595867">
    <property type="component" value="Unassembled WGS sequence"/>
</dbReference>
<dbReference type="EC" id="2.7.7.65" evidence="4"/>
<dbReference type="Pfam" id="PF13188">
    <property type="entry name" value="PAS_8"/>
    <property type="match status" value="1"/>
</dbReference>
<dbReference type="InterPro" id="IPR050469">
    <property type="entry name" value="Diguanylate_Cyclase"/>
</dbReference>
<gene>
    <name evidence="4" type="ORF">ACFO0C_35895</name>
</gene>
<dbReference type="NCBIfam" id="TIGR00254">
    <property type="entry name" value="GGDEF"/>
    <property type="match status" value="1"/>
</dbReference>
<organism evidence="4 5">
    <name type="scientific">Actinoplanes subglobosus</name>
    <dbReference type="NCBI Taxonomy" id="1547892"/>
    <lineage>
        <taxon>Bacteria</taxon>
        <taxon>Bacillati</taxon>
        <taxon>Actinomycetota</taxon>
        <taxon>Actinomycetes</taxon>
        <taxon>Micromonosporales</taxon>
        <taxon>Micromonosporaceae</taxon>
        <taxon>Actinoplanes</taxon>
    </lineage>
</organism>
<comment type="caution">
    <text evidence="4">The sequence shown here is derived from an EMBL/GenBank/DDBJ whole genome shotgun (WGS) entry which is preliminary data.</text>
</comment>
<feature type="transmembrane region" description="Helical" evidence="2">
    <location>
        <begin position="96"/>
        <end position="116"/>
    </location>
</feature>
<dbReference type="Pfam" id="PF16927">
    <property type="entry name" value="HisKA_7TM"/>
    <property type="match status" value="1"/>
</dbReference>
<accession>A0ABV8J1B1</accession>
<dbReference type="PANTHER" id="PTHR45138">
    <property type="entry name" value="REGULATORY COMPONENTS OF SENSORY TRANSDUCTION SYSTEM"/>
    <property type="match status" value="1"/>
</dbReference>
<evidence type="ECO:0000313" key="5">
    <source>
        <dbReference type="Proteomes" id="UP001595867"/>
    </source>
</evidence>
<evidence type="ECO:0000313" key="4">
    <source>
        <dbReference type="EMBL" id="MFC4070342.1"/>
    </source>
</evidence>
<keyword evidence="5" id="KW-1185">Reference proteome</keyword>
<evidence type="ECO:0000256" key="1">
    <source>
        <dbReference type="SAM" id="Coils"/>
    </source>
</evidence>
<name>A0ABV8J1B1_9ACTN</name>